<dbReference type="EMBL" id="JANRMS010005429">
    <property type="protein sequence ID" value="KAJ3502321.1"/>
    <property type="molecule type" value="Genomic_DNA"/>
</dbReference>
<gene>
    <name evidence="1" type="ORF">NM208_g16752</name>
</gene>
<reference evidence="1" key="1">
    <citation type="submission" date="2022-08" db="EMBL/GenBank/DDBJ databases">
        <title>Genome Sequence of Fusarium decemcellulare.</title>
        <authorList>
            <person name="Buettner E."/>
        </authorList>
    </citation>
    <scope>NUCLEOTIDE SEQUENCE</scope>
    <source>
        <strain evidence="1">Babe19</strain>
    </source>
</reference>
<comment type="caution">
    <text evidence="1">The sequence shown here is derived from an EMBL/GenBank/DDBJ whole genome shotgun (WGS) entry which is preliminary data.</text>
</comment>
<protein>
    <submittedName>
        <fullName evidence="1">Uncharacterized protein</fullName>
    </submittedName>
</protein>
<dbReference type="Proteomes" id="UP001148629">
    <property type="component" value="Unassembled WGS sequence"/>
</dbReference>
<evidence type="ECO:0000313" key="1">
    <source>
        <dbReference type="EMBL" id="KAJ3502321.1"/>
    </source>
</evidence>
<sequence length="105" mass="11650">MTNNEAATDPTGIFLERGRVAEVGSGRKGKVKVTMPCRTVQVTDRVESSRVESEGSFSLCVWACIVGEEEEEKTPTGEERRDGTGLGKGTRGRSQAVWWESELWW</sequence>
<accession>A0ACC1R9U8</accession>
<keyword evidence="2" id="KW-1185">Reference proteome</keyword>
<proteinExistence type="predicted"/>
<name>A0ACC1R9U8_9HYPO</name>
<organism evidence="1 2">
    <name type="scientific">Fusarium decemcellulare</name>
    <dbReference type="NCBI Taxonomy" id="57161"/>
    <lineage>
        <taxon>Eukaryota</taxon>
        <taxon>Fungi</taxon>
        <taxon>Dikarya</taxon>
        <taxon>Ascomycota</taxon>
        <taxon>Pezizomycotina</taxon>
        <taxon>Sordariomycetes</taxon>
        <taxon>Hypocreomycetidae</taxon>
        <taxon>Hypocreales</taxon>
        <taxon>Nectriaceae</taxon>
        <taxon>Fusarium</taxon>
        <taxon>Fusarium decemcellulare species complex</taxon>
    </lineage>
</organism>
<evidence type="ECO:0000313" key="2">
    <source>
        <dbReference type="Proteomes" id="UP001148629"/>
    </source>
</evidence>